<reference evidence="1 2" key="1">
    <citation type="submission" date="2019-07" db="EMBL/GenBank/DDBJ databases">
        <title>Whole genome shotgun sequence of Microvirga aerophila NBRC 106136.</title>
        <authorList>
            <person name="Hosoyama A."/>
            <person name="Uohara A."/>
            <person name="Ohji S."/>
            <person name="Ichikawa N."/>
        </authorList>
    </citation>
    <scope>NUCLEOTIDE SEQUENCE [LARGE SCALE GENOMIC DNA]</scope>
    <source>
        <strain evidence="1 2">NBRC 106136</strain>
    </source>
</reference>
<name>A0A512C0E6_9HYPH</name>
<comment type="caution">
    <text evidence="1">The sequence shown here is derived from an EMBL/GenBank/DDBJ whole genome shotgun (WGS) entry which is preliminary data.</text>
</comment>
<dbReference type="Proteomes" id="UP000321085">
    <property type="component" value="Unassembled WGS sequence"/>
</dbReference>
<accession>A0A512C0E6</accession>
<proteinExistence type="predicted"/>
<protein>
    <submittedName>
        <fullName evidence="1">Uncharacterized protein</fullName>
    </submittedName>
</protein>
<keyword evidence="2" id="KW-1185">Reference proteome</keyword>
<dbReference type="AlphaFoldDB" id="A0A512C0E6"/>
<dbReference type="EMBL" id="BJYU01000118">
    <property type="protein sequence ID" value="GEO17684.1"/>
    <property type="molecule type" value="Genomic_DNA"/>
</dbReference>
<evidence type="ECO:0000313" key="1">
    <source>
        <dbReference type="EMBL" id="GEO17684.1"/>
    </source>
</evidence>
<gene>
    <name evidence="1" type="ORF">MAE02_53800</name>
</gene>
<sequence length="64" mass="7199">MQTGIRLTLRPNSATLLTAEKASSLSRLMPRLGSDGSEIRPRPKWHLGSLVLQTMVLSRRNRSR</sequence>
<organism evidence="1 2">
    <name type="scientific">Microvirga aerophila</name>
    <dbReference type="NCBI Taxonomy" id="670291"/>
    <lineage>
        <taxon>Bacteria</taxon>
        <taxon>Pseudomonadati</taxon>
        <taxon>Pseudomonadota</taxon>
        <taxon>Alphaproteobacteria</taxon>
        <taxon>Hyphomicrobiales</taxon>
        <taxon>Methylobacteriaceae</taxon>
        <taxon>Microvirga</taxon>
    </lineage>
</organism>
<evidence type="ECO:0000313" key="2">
    <source>
        <dbReference type="Proteomes" id="UP000321085"/>
    </source>
</evidence>